<dbReference type="KEGG" id="tsin:OXH18_12505"/>
<evidence type="ECO:0000313" key="1">
    <source>
        <dbReference type="EMBL" id="WAL62774.1"/>
    </source>
</evidence>
<keyword evidence="2" id="KW-1185">Reference proteome</keyword>
<accession>A0A9E8ZJB5</accession>
<name>A0A9E8ZJB5_9CYAN</name>
<dbReference type="AlphaFoldDB" id="A0A9E8ZJB5"/>
<reference evidence="1" key="1">
    <citation type="submission" date="2022-12" db="EMBL/GenBank/DDBJ databases">
        <title>Polyphasic identification of a Novel Hot-Spring Cyanobacterium Ocullathermofonsia sinensis gen nov. sp. nov. and Genomic Insights on its Adaptations to the Thermal Habitat.</title>
        <authorList>
            <person name="Daroch M."/>
            <person name="Tang J."/>
            <person name="Jiang Y."/>
        </authorList>
    </citation>
    <scope>NUCLEOTIDE SEQUENCE</scope>
    <source>
        <strain evidence="1">PKUAC-SCTA174</strain>
    </source>
</reference>
<organism evidence="1 2">
    <name type="scientific">Thermocoleostomius sinensis A174</name>
    <dbReference type="NCBI Taxonomy" id="2016057"/>
    <lineage>
        <taxon>Bacteria</taxon>
        <taxon>Bacillati</taxon>
        <taxon>Cyanobacteriota</taxon>
        <taxon>Cyanophyceae</taxon>
        <taxon>Oculatellales</taxon>
        <taxon>Oculatellaceae</taxon>
        <taxon>Thermocoleostomius</taxon>
    </lineage>
</organism>
<dbReference type="EMBL" id="CP113797">
    <property type="protein sequence ID" value="WAL62774.1"/>
    <property type="molecule type" value="Genomic_DNA"/>
</dbReference>
<dbReference type="RefSeq" id="WP_268613111.1">
    <property type="nucleotide sequence ID" value="NZ_CP113797.1"/>
</dbReference>
<proteinExistence type="predicted"/>
<protein>
    <submittedName>
        <fullName evidence="1">Uncharacterized protein</fullName>
    </submittedName>
</protein>
<dbReference type="Proteomes" id="UP001163152">
    <property type="component" value="Chromosome"/>
</dbReference>
<gene>
    <name evidence="1" type="ORF">OXH18_12505</name>
</gene>
<evidence type="ECO:0000313" key="2">
    <source>
        <dbReference type="Proteomes" id="UP001163152"/>
    </source>
</evidence>
<sequence>MRLRFKNDRAYTERANAMIGQPVLIFKHNAARSRSGFGDRLASKTGWFYQTNLSLVLSFCQLVLG</sequence>